<accession>R0M1M6</accession>
<dbReference type="AlphaFoldDB" id="R0M1M6"/>
<feature type="compositionally biased region" description="Polar residues" evidence="1">
    <location>
        <begin position="51"/>
        <end position="63"/>
    </location>
</feature>
<evidence type="ECO:0000313" key="3">
    <source>
        <dbReference type="Proteomes" id="UP000296049"/>
    </source>
</evidence>
<feature type="compositionally biased region" description="Polar residues" evidence="1">
    <location>
        <begin position="510"/>
        <end position="522"/>
    </location>
</feature>
<feature type="compositionally biased region" description="Basic and acidic residues" evidence="1">
    <location>
        <begin position="561"/>
        <end position="573"/>
    </location>
</feature>
<name>R0M1M6_ANAPL</name>
<feature type="region of interest" description="Disordered" evidence="1">
    <location>
        <begin position="431"/>
        <end position="451"/>
    </location>
</feature>
<feature type="region of interest" description="Disordered" evidence="1">
    <location>
        <begin position="495"/>
        <end position="593"/>
    </location>
</feature>
<sequence length="593" mass="63698">MLKTLQSQEKKNTVVTGSRYTLLDWSQENSLPFSTAGKATAARDTATGDRQSQPRNQAPQSAQCPVVQGQGIAHHSHDLLIGETGAAEASWLPQARQESAVPLILSASSRVALCILSTKSFADTNNIPGPVPLVFVGVESSLLNASAAPPDWELDKITSPEAKLHPGIRSCIIFTFSAGPLTPSGNPCKMLIHRVWTLIKYLNCQYCKIYLHNNERLFVEFLSLFLYPALTHVKCEPDPAAVRADGSSVIDFSAMKVKSAIFQLLHGPGVLINIFIEFNNTNSQCTAGLKYIGRKFAQKAKSGIAIQVTEDKGKRKGCSWAQSCGRTRFHAPAAAVHGRTGESAENLYSHPPRGHGLAAPSLSRLRPSSTSSLQQATCHCLKTETTAPTTQAVSPSPLSPFLVFTTSGHPTSANCVAGTRKGTHPHWALPDRPQKAASHGPRPCSLSCLRPSSKQATSRQLFGRAPWEEPKVLAKLLLSSPQAMAVSHPAARWGTWGTQRSSEGHGAPQSVGNTGDSPSALTSWDPRRPVHPAPCPLQGGTGQAERQGGESNHPNRSIKLSKGDTENEDRGSSEDVFCSSSPRLSLSNYDIRN</sequence>
<feature type="compositionally biased region" description="Low complexity" evidence="1">
    <location>
        <begin position="36"/>
        <end position="50"/>
    </location>
</feature>
<evidence type="ECO:0000313" key="2">
    <source>
        <dbReference type="EMBL" id="EOB07985.1"/>
    </source>
</evidence>
<feature type="compositionally biased region" description="Polar residues" evidence="1">
    <location>
        <begin position="578"/>
        <end position="593"/>
    </location>
</feature>
<protein>
    <submittedName>
        <fullName evidence="2">Uncharacterized protein</fullName>
    </submittedName>
</protein>
<evidence type="ECO:0000256" key="1">
    <source>
        <dbReference type="SAM" id="MobiDB-lite"/>
    </source>
</evidence>
<reference evidence="3" key="1">
    <citation type="journal article" date="2013" name="Nat. Genet.">
        <title>The duck genome and transcriptome provide insight into an avian influenza virus reservoir species.</title>
        <authorList>
            <person name="Huang Y."/>
            <person name="Li Y."/>
            <person name="Burt D.W."/>
            <person name="Chen H."/>
            <person name="Zhang Y."/>
            <person name="Qian W."/>
            <person name="Kim H."/>
            <person name="Gan S."/>
            <person name="Zhao Y."/>
            <person name="Li J."/>
            <person name="Yi K."/>
            <person name="Feng H."/>
            <person name="Zhu P."/>
            <person name="Li B."/>
            <person name="Liu Q."/>
            <person name="Fairley S."/>
            <person name="Magor K.E."/>
            <person name="Du Z."/>
            <person name="Hu X."/>
            <person name="Goodman L."/>
            <person name="Tafer H."/>
            <person name="Vignal A."/>
            <person name="Lee T."/>
            <person name="Kim K.W."/>
            <person name="Sheng Z."/>
            <person name="An Y."/>
            <person name="Searle S."/>
            <person name="Herrero J."/>
            <person name="Groenen M.A."/>
            <person name="Crooijmans R.P."/>
            <person name="Faraut T."/>
            <person name="Cai Q."/>
            <person name="Webster R.G."/>
            <person name="Aldridge J.R."/>
            <person name="Warren W.C."/>
            <person name="Bartschat S."/>
            <person name="Kehr S."/>
            <person name="Marz M."/>
            <person name="Stadler P.F."/>
            <person name="Smith J."/>
            <person name="Kraus R.H."/>
            <person name="Zhao Y."/>
            <person name="Ren L."/>
            <person name="Fei J."/>
            <person name="Morisson M."/>
            <person name="Kaiser P."/>
            <person name="Griffin D.K."/>
            <person name="Rao M."/>
            <person name="Pitel F."/>
            <person name="Wang J."/>
            <person name="Li N."/>
        </authorList>
    </citation>
    <scope>NUCLEOTIDE SEQUENCE [LARGE SCALE GENOMIC DNA]</scope>
</reference>
<proteinExistence type="predicted"/>
<keyword evidence="3" id="KW-1185">Reference proteome</keyword>
<feature type="region of interest" description="Disordered" evidence="1">
    <location>
        <begin position="36"/>
        <end position="63"/>
    </location>
</feature>
<gene>
    <name evidence="2" type="ORF">Anapl_05644</name>
</gene>
<dbReference type="EMBL" id="KB742481">
    <property type="protein sequence ID" value="EOB07985.1"/>
    <property type="molecule type" value="Genomic_DNA"/>
</dbReference>
<dbReference type="Proteomes" id="UP000296049">
    <property type="component" value="Unassembled WGS sequence"/>
</dbReference>
<organism evidence="2 3">
    <name type="scientific">Anas platyrhynchos</name>
    <name type="common">Mallard</name>
    <name type="synonym">Anas boschas</name>
    <dbReference type="NCBI Taxonomy" id="8839"/>
    <lineage>
        <taxon>Eukaryota</taxon>
        <taxon>Metazoa</taxon>
        <taxon>Chordata</taxon>
        <taxon>Craniata</taxon>
        <taxon>Vertebrata</taxon>
        <taxon>Euteleostomi</taxon>
        <taxon>Archelosauria</taxon>
        <taxon>Archosauria</taxon>
        <taxon>Dinosauria</taxon>
        <taxon>Saurischia</taxon>
        <taxon>Theropoda</taxon>
        <taxon>Coelurosauria</taxon>
        <taxon>Aves</taxon>
        <taxon>Neognathae</taxon>
        <taxon>Galloanserae</taxon>
        <taxon>Anseriformes</taxon>
        <taxon>Anatidae</taxon>
        <taxon>Anatinae</taxon>
        <taxon>Anas</taxon>
    </lineage>
</organism>